<feature type="chain" id="PRO_5020417745" description="Lipocalin-like domain-containing protein" evidence="1">
    <location>
        <begin position="37"/>
        <end position="153"/>
    </location>
</feature>
<keyword evidence="1" id="KW-0732">Signal</keyword>
<reference evidence="2 3" key="1">
    <citation type="submission" date="2019-01" db="EMBL/GenBank/DDBJ databases">
        <title>Pseudoxanthomonas composti sp. nov., isolated from compost.</title>
        <authorList>
            <person name="Yang G."/>
        </authorList>
    </citation>
    <scope>NUCLEOTIDE SEQUENCE [LARGE SCALE GENOMIC DNA]</scope>
    <source>
        <strain evidence="2 3">GSS15</strain>
    </source>
</reference>
<dbReference type="EMBL" id="SAWZ01000001">
    <property type="protein sequence ID" value="RXR08292.1"/>
    <property type="molecule type" value="Genomic_DNA"/>
</dbReference>
<keyword evidence="3" id="KW-1185">Reference proteome</keyword>
<dbReference type="OrthoDB" id="9954414at2"/>
<accession>A0A4Q1JZG5</accession>
<comment type="caution">
    <text evidence="2">The sequence shown here is derived from an EMBL/GenBank/DDBJ whole genome shotgun (WGS) entry which is preliminary data.</text>
</comment>
<evidence type="ECO:0000256" key="1">
    <source>
        <dbReference type="SAM" id="SignalP"/>
    </source>
</evidence>
<feature type="signal peptide" evidence="1">
    <location>
        <begin position="1"/>
        <end position="36"/>
    </location>
</feature>
<dbReference type="RefSeq" id="WP_129469184.1">
    <property type="nucleotide sequence ID" value="NZ_SAWZ01000001.1"/>
</dbReference>
<dbReference type="AlphaFoldDB" id="A0A4Q1JZG5"/>
<gene>
    <name evidence="2" type="ORF">EPA99_00195</name>
</gene>
<protein>
    <recommendedName>
        <fullName evidence="4">Lipocalin-like domain-containing protein</fullName>
    </recommendedName>
</protein>
<dbReference type="Proteomes" id="UP000289784">
    <property type="component" value="Unassembled WGS sequence"/>
</dbReference>
<proteinExistence type="predicted"/>
<evidence type="ECO:0000313" key="3">
    <source>
        <dbReference type="Proteomes" id="UP000289784"/>
    </source>
</evidence>
<name>A0A4Q1JZG5_9GAMM</name>
<evidence type="ECO:0008006" key="4">
    <source>
        <dbReference type="Google" id="ProtNLM"/>
    </source>
</evidence>
<organism evidence="2 3">
    <name type="scientific">Pseudoxanthomonas composti</name>
    <dbReference type="NCBI Taxonomy" id="2137479"/>
    <lineage>
        <taxon>Bacteria</taxon>
        <taxon>Pseudomonadati</taxon>
        <taxon>Pseudomonadota</taxon>
        <taxon>Gammaproteobacteria</taxon>
        <taxon>Lysobacterales</taxon>
        <taxon>Lysobacteraceae</taxon>
        <taxon>Pseudoxanthomonas</taxon>
    </lineage>
</organism>
<evidence type="ECO:0000313" key="2">
    <source>
        <dbReference type="EMBL" id="RXR08292.1"/>
    </source>
</evidence>
<sequence>MTRIPANAPRARRSTTVRRLLVLLLALPALPAWVSAQEKFDPAEAKPLIGRWGHAAPADKETGEVETTVVEFLPDGRYVTTVRSTLFPDQDKRALAQGRYRVGEVDKGSMTLTLARDPGDPEDKTDPVSKMRLVRIDEDHLRADDGSVATRIK</sequence>